<organism evidence="8 9">
    <name type="scientific">Exophiala spinifera</name>
    <dbReference type="NCBI Taxonomy" id="91928"/>
    <lineage>
        <taxon>Eukaryota</taxon>
        <taxon>Fungi</taxon>
        <taxon>Dikarya</taxon>
        <taxon>Ascomycota</taxon>
        <taxon>Pezizomycotina</taxon>
        <taxon>Eurotiomycetes</taxon>
        <taxon>Chaetothyriomycetidae</taxon>
        <taxon>Chaetothyriales</taxon>
        <taxon>Herpotrichiellaceae</taxon>
        <taxon>Exophiala</taxon>
    </lineage>
</organism>
<dbReference type="SMART" id="SM00066">
    <property type="entry name" value="GAL4"/>
    <property type="match status" value="1"/>
</dbReference>
<dbReference type="PROSITE" id="PS00463">
    <property type="entry name" value="ZN2_CY6_FUNGAL_1"/>
    <property type="match status" value="1"/>
</dbReference>
<dbReference type="InterPro" id="IPR014710">
    <property type="entry name" value="RmlC-like_jellyroll"/>
</dbReference>
<evidence type="ECO:0000256" key="6">
    <source>
        <dbReference type="SAM" id="MobiDB-lite"/>
    </source>
</evidence>
<dbReference type="GO" id="GO:0003677">
    <property type="term" value="F:DNA binding"/>
    <property type="evidence" value="ECO:0007669"/>
    <property type="project" value="UniProtKB-KW"/>
</dbReference>
<accession>A0A0D2A3Q8</accession>
<evidence type="ECO:0000256" key="2">
    <source>
        <dbReference type="ARBA" id="ARBA00023015"/>
    </source>
</evidence>
<dbReference type="CDD" id="cd00067">
    <property type="entry name" value="GAL4"/>
    <property type="match status" value="1"/>
</dbReference>
<evidence type="ECO:0000256" key="1">
    <source>
        <dbReference type="ARBA" id="ARBA00022723"/>
    </source>
</evidence>
<name>A0A0D2A3Q8_9EURO</name>
<dbReference type="Proteomes" id="UP000053328">
    <property type="component" value="Unassembled WGS sequence"/>
</dbReference>
<dbReference type="InterPro" id="IPR007219">
    <property type="entry name" value="XnlR_reg_dom"/>
</dbReference>
<evidence type="ECO:0000313" key="8">
    <source>
        <dbReference type="EMBL" id="KIW19497.1"/>
    </source>
</evidence>
<proteinExistence type="predicted"/>
<evidence type="ECO:0000256" key="4">
    <source>
        <dbReference type="ARBA" id="ARBA00023163"/>
    </source>
</evidence>
<keyword evidence="4" id="KW-0804">Transcription</keyword>
<dbReference type="GO" id="GO:0000981">
    <property type="term" value="F:DNA-binding transcription factor activity, RNA polymerase II-specific"/>
    <property type="evidence" value="ECO:0007669"/>
    <property type="project" value="InterPro"/>
</dbReference>
<dbReference type="GeneID" id="27327152"/>
<feature type="compositionally biased region" description="Polar residues" evidence="6">
    <location>
        <begin position="858"/>
        <end position="873"/>
    </location>
</feature>
<dbReference type="EMBL" id="KN847492">
    <property type="protein sequence ID" value="KIW19497.1"/>
    <property type="molecule type" value="Genomic_DNA"/>
</dbReference>
<keyword evidence="9" id="KW-1185">Reference proteome</keyword>
<dbReference type="InterPro" id="IPR036864">
    <property type="entry name" value="Zn2-C6_fun-type_DNA-bd_sf"/>
</dbReference>
<evidence type="ECO:0000259" key="7">
    <source>
        <dbReference type="PROSITE" id="PS50048"/>
    </source>
</evidence>
<evidence type="ECO:0000313" key="9">
    <source>
        <dbReference type="Proteomes" id="UP000053328"/>
    </source>
</evidence>
<evidence type="ECO:0000256" key="3">
    <source>
        <dbReference type="ARBA" id="ARBA00023125"/>
    </source>
</evidence>
<reference evidence="8 9" key="1">
    <citation type="submission" date="2015-01" db="EMBL/GenBank/DDBJ databases">
        <title>The Genome Sequence of Exophiala spinifera CBS89968.</title>
        <authorList>
            <consortium name="The Broad Institute Genomics Platform"/>
            <person name="Cuomo C."/>
            <person name="de Hoog S."/>
            <person name="Gorbushina A."/>
            <person name="Stielow B."/>
            <person name="Teixiera M."/>
            <person name="Abouelleil A."/>
            <person name="Chapman S.B."/>
            <person name="Priest M."/>
            <person name="Young S.K."/>
            <person name="Wortman J."/>
            <person name="Nusbaum C."/>
            <person name="Birren B."/>
        </authorList>
    </citation>
    <scope>NUCLEOTIDE SEQUENCE [LARGE SCALE GENOMIC DNA]</scope>
    <source>
        <strain evidence="8 9">CBS 89968</strain>
    </source>
</reference>
<dbReference type="PROSITE" id="PS50048">
    <property type="entry name" value="ZN2_CY6_FUNGAL_2"/>
    <property type="match status" value="1"/>
</dbReference>
<feature type="region of interest" description="Disordered" evidence="6">
    <location>
        <begin position="849"/>
        <end position="876"/>
    </location>
</feature>
<keyword evidence="3" id="KW-0238">DNA-binding</keyword>
<keyword evidence="2" id="KW-0805">Transcription regulation</keyword>
<gene>
    <name evidence="8" type="ORF">PV08_00069</name>
</gene>
<dbReference type="AlphaFoldDB" id="A0A0D2A3Q8"/>
<keyword evidence="5" id="KW-0539">Nucleus</keyword>
<dbReference type="CDD" id="cd12148">
    <property type="entry name" value="fungal_TF_MHR"/>
    <property type="match status" value="1"/>
</dbReference>
<dbReference type="RefSeq" id="XP_016239713.1">
    <property type="nucleotide sequence ID" value="XM_016374437.1"/>
</dbReference>
<dbReference type="SMART" id="SM00906">
    <property type="entry name" value="Fungal_trans"/>
    <property type="match status" value="1"/>
</dbReference>
<dbReference type="Pfam" id="PF04082">
    <property type="entry name" value="Fungal_trans"/>
    <property type="match status" value="1"/>
</dbReference>
<dbReference type="Pfam" id="PF00172">
    <property type="entry name" value="Zn_clus"/>
    <property type="match status" value="1"/>
</dbReference>
<feature type="domain" description="Zn(2)-C6 fungal-type" evidence="7">
    <location>
        <begin position="239"/>
        <end position="270"/>
    </location>
</feature>
<dbReference type="OrthoDB" id="1747771at2759"/>
<dbReference type="InterPro" id="IPR001138">
    <property type="entry name" value="Zn2Cys6_DnaBD"/>
</dbReference>
<dbReference type="PANTHER" id="PTHR43374:SF1">
    <property type="entry name" value="FLAVIN PRENYLTRANSFERASE PAD1, MITOCHONDRIAL"/>
    <property type="match status" value="1"/>
</dbReference>
<dbReference type="InterPro" id="IPR011051">
    <property type="entry name" value="RmlC_Cupin_sf"/>
</dbReference>
<evidence type="ECO:0000256" key="5">
    <source>
        <dbReference type="ARBA" id="ARBA00023242"/>
    </source>
</evidence>
<dbReference type="HOGENOM" id="CLU_014095_0_1_1"/>
<dbReference type="STRING" id="91928.A0A0D2A3Q8"/>
<dbReference type="GO" id="GO:0006351">
    <property type="term" value="P:DNA-templated transcription"/>
    <property type="evidence" value="ECO:0007669"/>
    <property type="project" value="InterPro"/>
</dbReference>
<sequence>MSADKIPSIAESSLTNNGERTVVVSDLAPGAAAPPHYHTDFTETFTLVSGGMTVFLSPDMDEANLKPIALEVGEPVTVPLNTLHSFVVPDELTHVKVVFNPGTLSFEKTILIMRGLQADEVYTHFSSPTSEAGAMFYAVMSDLTNTVFVGKAKTDLDQLLAAKGSEIEATKQAWIAKYASEKHLKQAAGIFTRSAHSFWADDAAAMDNANPSEGDEDHVSPTEINQILRRKRKARERRACYPCRQRKVKCNYETPCQRCIDRDHVNLCSYQQVPKGIVDTPSTSKPASVLNDAPSGRGLDWNQLWSKLQAIEASLRDIKTEIAGHVQFPDKAGPSLRPSILPSPQGQREIHTASAATPGIPSRSGLVADGSVHLGRNSVPAMALALGGGNDEQALQTVVGNAVLPLFGLDNETATYPFTDLWGLTDTASRVGEVCKLIPSDADCFQYLRHYRDNAHVLYPAVVNIDMFESELTAFLVTRADPRSQLAAYVDESSEIYGRTVHWISLLFACLASGCQCSSSPRKGRQLTAQVYVCCAYECLRISNHLSRPTPVDIQSLLVIGNVIANNMNAGVAWSLLGLTARLAQTIGLHEPAELSAAPEYGRLREEIWWRIVWQDSLLSILFDRSPATFTVASRRQHSASEISGNLSYIECMKRLCAAILDIVRDRSVTGDTTQEVHLVLKHRDRLNAILADAAPHLTTVSACRSMRHQLEHWNLSLHLSYVMFDLHRAALRFHRDPALGHLREACINGLAGTVNAYLGLQRVSSTTRTSWIAMQRALSSALLLGIIREHTKSSHVHALLQDLLTVMTNLNADTDPTEVPAPMARGIMALRIFLQGPDAMESDNSTWSFLGHDRGQKSQSETTSMASPTLSEKSPYGHSPFSLLGDILWGTQSMHVQGLYRRA</sequence>
<protein>
    <recommendedName>
        <fullName evidence="7">Zn(2)-C6 fungal-type domain-containing protein</fullName>
    </recommendedName>
</protein>
<dbReference type="VEuPathDB" id="FungiDB:PV08_00069"/>
<dbReference type="SUPFAM" id="SSF57701">
    <property type="entry name" value="Zn2/Cys6 DNA-binding domain"/>
    <property type="match status" value="1"/>
</dbReference>
<dbReference type="SUPFAM" id="SSF51182">
    <property type="entry name" value="RmlC-like cupins"/>
    <property type="match status" value="1"/>
</dbReference>
<dbReference type="GO" id="GO:0016831">
    <property type="term" value="F:carboxy-lyase activity"/>
    <property type="evidence" value="ECO:0007669"/>
    <property type="project" value="TreeGrafter"/>
</dbReference>
<dbReference type="Gene3D" id="4.10.240.10">
    <property type="entry name" value="Zn(2)-C6 fungal-type DNA-binding domain"/>
    <property type="match status" value="1"/>
</dbReference>
<dbReference type="GO" id="GO:0008270">
    <property type="term" value="F:zinc ion binding"/>
    <property type="evidence" value="ECO:0007669"/>
    <property type="project" value="InterPro"/>
</dbReference>
<dbReference type="PANTHER" id="PTHR43374">
    <property type="entry name" value="FLAVIN PRENYLTRANSFERASE"/>
    <property type="match status" value="1"/>
</dbReference>
<dbReference type="InterPro" id="IPR004507">
    <property type="entry name" value="UbiX-like"/>
</dbReference>
<keyword evidence="1" id="KW-0479">Metal-binding</keyword>
<dbReference type="Gene3D" id="2.60.120.10">
    <property type="entry name" value="Jelly Rolls"/>
    <property type="match status" value="1"/>
</dbReference>